<organism evidence="2">
    <name type="scientific">Arundo donax</name>
    <name type="common">Giant reed</name>
    <name type="synonym">Donax arundinaceus</name>
    <dbReference type="NCBI Taxonomy" id="35708"/>
    <lineage>
        <taxon>Eukaryota</taxon>
        <taxon>Viridiplantae</taxon>
        <taxon>Streptophyta</taxon>
        <taxon>Embryophyta</taxon>
        <taxon>Tracheophyta</taxon>
        <taxon>Spermatophyta</taxon>
        <taxon>Magnoliopsida</taxon>
        <taxon>Liliopsida</taxon>
        <taxon>Poales</taxon>
        <taxon>Poaceae</taxon>
        <taxon>PACMAD clade</taxon>
        <taxon>Arundinoideae</taxon>
        <taxon>Arundineae</taxon>
        <taxon>Arundo</taxon>
    </lineage>
</organism>
<keyword evidence="1" id="KW-1133">Transmembrane helix</keyword>
<protein>
    <submittedName>
        <fullName evidence="2">Uncharacterized protein</fullName>
    </submittedName>
</protein>
<keyword evidence="1" id="KW-0472">Membrane</keyword>
<evidence type="ECO:0000313" key="2">
    <source>
        <dbReference type="EMBL" id="JAD80405.1"/>
    </source>
</evidence>
<evidence type="ECO:0000256" key="1">
    <source>
        <dbReference type="SAM" id="Phobius"/>
    </source>
</evidence>
<reference evidence="2" key="1">
    <citation type="submission" date="2014-09" db="EMBL/GenBank/DDBJ databases">
        <authorList>
            <person name="Magalhaes I.L.F."/>
            <person name="Oliveira U."/>
            <person name="Santos F.R."/>
            <person name="Vidigal T.H.D.A."/>
            <person name="Brescovit A.D."/>
            <person name="Santos A.J."/>
        </authorList>
    </citation>
    <scope>NUCLEOTIDE SEQUENCE</scope>
    <source>
        <tissue evidence="2">Shoot tissue taken approximately 20 cm above the soil surface</tissue>
    </source>
</reference>
<dbReference type="EMBL" id="GBRH01217490">
    <property type="protein sequence ID" value="JAD80405.1"/>
    <property type="molecule type" value="Transcribed_RNA"/>
</dbReference>
<feature type="transmembrane region" description="Helical" evidence="1">
    <location>
        <begin position="38"/>
        <end position="56"/>
    </location>
</feature>
<proteinExistence type="predicted"/>
<keyword evidence="1" id="KW-0812">Transmembrane</keyword>
<accession>A0A0A9D427</accession>
<sequence>MSSCLCYDVRCYVEIELEVSSRNRWKCQSARTNDRRNTFFSLSSIFLLVIQLLLNFH</sequence>
<dbReference type="AlphaFoldDB" id="A0A0A9D427"/>
<reference evidence="2" key="2">
    <citation type="journal article" date="2015" name="Data Brief">
        <title>Shoot transcriptome of the giant reed, Arundo donax.</title>
        <authorList>
            <person name="Barrero R.A."/>
            <person name="Guerrero F.D."/>
            <person name="Moolhuijzen P."/>
            <person name="Goolsby J.A."/>
            <person name="Tidwell J."/>
            <person name="Bellgard S.E."/>
            <person name="Bellgard M.I."/>
        </authorList>
    </citation>
    <scope>NUCLEOTIDE SEQUENCE</scope>
    <source>
        <tissue evidence="2">Shoot tissue taken approximately 20 cm above the soil surface</tissue>
    </source>
</reference>
<name>A0A0A9D427_ARUDO</name>